<dbReference type="SUPFAM" id="SSF56219">
    <property type="entry name" value="DNase I-like"/>
    <property type="match status" value="1"/>
</dbReference>
<protein>
    <recommendedName>
        <fullName evidence="6">PHD-type domain-containing protein</fullName>
    </recommendedName>
</protein>
<dbReference type="InterPro" id="IPR011011">
    <property type="entry name" value="Znf_FYVE_PHD"/>
</dbReference>
<feature type="domain" description="PHD-type" evidence="6">
    <location>
        <begin position="246"/>
        <end position="301"/>
    </location>
</feature>
<dbReference type="PANTHER" id="PTHR33395">
    <property type="entry name" value="TRANSCRIPTASE, PUTATIVE-RELATED-RELATED"/>
    <property type="match status" value="1"/>
</dbReference>
<keyword evidence="2 4" id="KW-0863">Zinc-finger</keyword>
<dbReference type="InterPro" id="IPR001965">
    <property type="entry name" value="Znf_PHD"/>
</dbReference>
<dbReference type="Gene3D" id="3.60.10.10">
    <property type="entry name" value="Endonuclease/exonuclease/phosphatase"/>
    <property type="match status" value="1"/>
</dbReference>
<evidence type="ECO:0000256" key="1">
    <source>
        <dbReference type="ARBA" id="ARBA00022723"/>
    </source>
</evidence>
<name>A0AAE1GFT2_PETCI</name>
<accession>A0AAE1GFT2</accession>
<dbReference type="Gene3D" id="3.30.40.10">
    <property type="entry name" value="Zinc/RING finger domain, C3HC4 (zinc finger)"/>
    <property type="match status" value="1"/>
</dbReference>
<keyword evidence="8" id="KW-1185">Reference proteome</keyword>
<dbReference type="InterPro" id="IPR019787">
    <property type="entry name" value="Znf_PHD-finger"/>
</dbReference>
<proteinExistence type="predicted"/>
<dbReference type="InterPro" id="IPR013083">
    <property type="entry name" value="Znf_RING/FYVE/PHD"/>
</dbReference>
<keyword evidence="3" id="KW-0862">Zinc</keyword>
<dbReference type="Pfam" id="PF14529">
    <property type="entry name" value="Exo_endo_phos_2"/>
    <property type="match status" value="1"/>
</dbReference>
<organism evidence="7 8">
    <name type="scientific">Petrolisthes cinctipes</name>
    <name type="common">Flat porcelain crab</name>
    <dbReference type="NCBI Taxonomy" id="88211"/>
    <lineage>
        <taxon>Eukaryota</taxon>
        <taxon>Metazoa</taxon>
        <taxon>Ecdysozoa</taxon>
        <taxon>Arthropoda</taxon>
        <taxon>Crustacea</taxon>
        <taxon>Multicrustacea</taxon>
        <taxon>Malacostraca</taxon>
        <taxon>Eumalacostraca</taxon>
        <taxon>Eucarida</taxon>
        <taxon>Decapoda</taxon>
        <taxon>Pleocyemata</taxon>
        <taxon>Anomura</taxon>
        <taxon>Galatheoidea</taxon>
        <taxon>Porcellanidae</taxon>
        <taxon>Petrolisthes</taxon>
    </lineage>
</organism>
<dbReference type="GO" id="GO:0031012">
    <property type="term" value="C:extracellular matrix"/>
    <property type="evidence" value="ECO:0007669"/>
    <property type="project" value="TreeGrafter"/>
</dbReference>
<keyword evidence="5" id="KW-0175">Coiled coil</keyword>
<evidence type="ECO:0000256" key="3">
    <source>
        <dbReference type="ARBA" id="ARBA00022833"/>
    </source>
</evidence>
<dbReference type="PROSITE" id="PS50016">
    <property type="entry name" value="ZF_PHD_2"/>
    <property type="match status" value="1"/>
</dbReference>
<dbReference type="InterPro" id="IPR036691">
    <property type="entry name" value="Endo/exonu/phosph_ase_sf"/>
</dbReference>
<evidence type="ECO:0000313" key="8">
    <source>
        <dbReference type="Proteomes" id="UP001286313"/>
    </source>
</evidence>
<dbReference type="SMART" id="SM00249">
    <property type="entry name" value="PHD"/>
    <property type="match status" value="1"/>
</dbReference>
<dbReference type="PROSITE" id="PS01359">
    <property type="entry name" value="ZF_PHD_1"/>
    <property type="match status" value="1"/>
</dbReference>
<evidence type="ECO:0000256" key="5">
    <source>
        <dbReference type="SAM" id="Coils"/>
    </source>
</evidence>
<evidence type="ECO:0000313" key="7">
    <source>
        <dbReference type="EMBL" id="KAK3891101.1"/>
    </source>
</evidence>
<gene>
    <name evidence="7" type="ORF">Pcinc_004970</name>
</gene>
<dbReference type="GO" id="GO:0008270">
    <property type="term" value="F:zinc ion binding"/>
    <property type="evidence" value="ECO:0007669"/>
    <property type="project" value="UniProtKB-KW"/>
</dbReference>
<evidence type="ECO:0000256" key="4">
    <source>
        <dbReference type="PROSITE-ProRule" id="PRU00146"/>
    </source>
</evidence>
<evidence type="ECO:0000259" key="6">
    <source>
        <dbReference type="PROSITE" id="PS50016"/>
    </source>
</evidence>
<feature type="coiled-coil region" evidence="5">
    <location>
        <begin position="195"/>
        <end position="229"/>
    </location>
</feature>
<dbReference type="EMBL" id="JAWQEG010000366">
    <property type="protein sequence ID" value="KAK3891101.1"/>
    <property type="molecule type" value="Genomic_DNA"/>
</dbReference>
<sequence>MGNPEPSVIINGDFNLPNANWHELSIYGGSLADRLQANALFKMVEDLMMRQIVDLQTRGLNTLDLFFTNNEDIISGVRTEDTTMSDHKLLIVETTLEYRPMIEINGSGCSSFSTMNFFIENMDWTSMNNAITMVNWNQELKDMTTIEMYDFIIEKLIFICSRFVPERKVHRRISNIPRDRKILMRKRTKLAERILHREDSRIKEQLSNIEEKQAKSHEAERIAEEEKAVEAISLNPKYFYHYAKTKSKCGQCLEVNDSSKSNVVTCIRCKGGFHTSCVHLGGIKGTNLPRVNWVCNDCVEIVRGTPTKNRDGIDELKAEMKELKEMVMKGFAEMRGEVKSVVKKSSDEVGVVVEEAVREGVTSAVTSARDKMVTEVKAELRSLPAKIADTKDMKPKQYSEIVSNKPSTMQAVIIKPKHDSFALDTGEITSVLKNVPVISMKTNK</sequence>
<dbReference type="AlphaFoldDB" id="A0AAE1GFT2"/>
<dbReference type="GO" id="GO:0061343">
    <property type="term" value="P:cell adhesion involved in heart morphogenesis"/>
    <property type="evidence" value="ECO:0007669"/>
    <property type="project" value="TreeGrafter"/>
</dbReference>
<dbReference type="Proteomes" id="UP001286313">
    <property type="component" value="Unassembled WGS sequence"/>
</dbReference>
<dbReference type="GO" id="GO:0007508">
    <property type="term" value="P:larval heart development"/>
    <property type="evidence" value="ECO:0007669"/>
    <property type="project" value="TreeGrafter"/>
</dbReference>
<comment type="caution">
    <text evidence="7">The sequence shown here is derived from an EMBL/GenBank/DDBJ whole genome shotgun (WGS) entry which is preliminary data.</text>
</comment>
<keyword evidence="1" id="KW-0479">Metal-binding</keyword>
<reference evidence="7" key="1">
    <citation type="submission" date="2023-10" db="EMBL/GenBank/DDBJ databases">
        <title>Genome assemblies of two species of porcelain crab, Petrolisthes cinctipes and Petrolisthes manimaculis (Anomura: Porcellanidae).</title>
        <authorList>
            <person name="Angst P."/>
        </authorList>
    </citation>
    <scope>NUCLEOTIDE SEQUENCE</scope>
    <source>
        <strain evidence="7">PB745_01</strain>
        <tissue evidence="7">Gill</tissue>
    </source>
</reference>
<evidence type="ECO:0000256" key="2">
    <source>
        <dbReference type="ARBA" id="ARBA00022771"/>
    </source>
</evidence>
<dbReference type="SUPFAM" id="SSF57903">
    <property type="entry name" value="FYVE/PHD zinc finger"/>
    <property type="match status" value="1"/>
</dbReference>
<dbReference type="InterPro" id="IPR005135">
    <property type="entry name" value="Endo/exonuclease/phosphatase"/>
</dbReference>
<dbReference type="InterPro" id="IPR019786">
    <property type="entry name" value="Zinc_finger_PHD-type_CS"/>
</dbReference>
<dbReference type="PANTHER" id="PTHR33395:SF22">
    <property type="entry name" value="REVERSE TRANSCRIPTASE DOMAIN-CONTAINING PROTEIN"/>
    <property type="match status" value="1"/>
</dbReference>
<dbReference type="GO" id="GO:0003824">
    <property type="term" value="F:catalytic activity"/>
    <property type="evidence" value="ECO:0007669"/>
    <property type="project" value="InterPro"/>
</dbReference>